<evidence type="ECO:0000313" key="3">
    <source>
        <dbReference type="Proteomes" id="UP000276834"/>
    </source>
</evidence>
<gene>
    <name evidence="2" type="ORF">DV515_00015262</name>
</gene>
<dbReference type="EMBL" id="QUSF01000167">
    <property type="protein sequence ID" value="RLV88830.1"/>
    <property type="molecule type" value="Genomic_DNA"/>
</dbReference>
<feature type="region of interest" description="Disordered" evidence="1">
    <location>
        <begin position="51"/>
        <end position="71"/>
    </location>
</feature>
<name>A0A3L8RX93_CHLGU</name>
<proteinExistence type="predicted"/>
<accession>A0A3L8RX93</accession>
<organism evidence="2 3">
    <name type="scientific">Chloebia gouldiae</name>
    <name type="common">Gouldian finch</name>
    <name type="synonym">Erythrura gouldiae</name>
    <dbReference type="NCBI Taxonomy" id="44316"/>
    <lineage>
        <taxon>Eukaryota</taxon>
        <taxon>Metazoa</taxon>
        <taxon>Chordata</taxon>
        <taxon>Craniata</taxon>
        <taxon>Vertebrata</taxon>
        <taxon>Euteleostomi</taxon>
        <taxon>Archelosauria</taxon>
        <taxon>Archosauria</taxon>
        <taxon>Dinosauria</taxon>
        <taxon>Saurischia</taxon>
        <taxon>Theropoda</taxon>
        <taxon>Coelurosauria</taxon>
        <taxon>Aves</taxon>
        <taxon>Neognathae</taxon>
        <taxon>Neoaves</taxon>
        <taxon>Telluraves</taxon>
        <taxon>Australaves</taxon>
        <taxon>Passeriformes</taxon>
        <taxon>Passeroidea</taxon>
        <taxon>Passeridae</taxon>
        <taxon>Chloebia</taxon>
    </lineage>
</organism>
<protein>
    <submittedName>
        <fullName evidence="2">Uncharacterized protein</fullName>
    </submittedName>
</protein>
<keyword evidence="3" id="KW-1185">Reference proteome</keyword>
<evidence type="ECO:0000256" key="1">
    <source>
        <dbReference type="SAM" id="MobiDB-lite"/>
    </source>
</evidence>
<evidence type="ECO:0000313" key="2">
    <source>
        <dbReference type="EMBL" id="RLV88830.1"/>
    </source>
</evidence>
<comment type="caution">
    <text evidence="2">The sequence shown here is derived from an EMBL/GenBank/DDBJ whole genome shotgun (WGS) entry which is preliminary data.</text>
</comment>
<dbReference type="Proteomes" id="UP000276834">
    <property type="component" value="Unassembled WGS sequence"/>
</dbReference>
<reference evidence="2 3" key="1">
    <citation type="journal article" date="2018" name="Proc. R. Soc. B">
        <title>A non-coding region near Follistatin controls head colour polymorphism in the Gouldian finch.</title>
        <authorList>
            <person name="Toomey M.B."/>
            <person name="Marques C.I."/>
            <person name="Andrade P."/>
            <person name="Araujo P.M."/>
            <person name="Sabatino S."/>
            <person name="Gazda M.A."/>
            <person name="Afonso S."/>
            <person name="Lopes R.J."/>
            <person name="Corbo J.C."/>
            <person name="Carneiro M."/>
        </authorList>
    </citation>
    <scope>NUCLEOTIDE SEQUENCE [LARGE SCALE GENOMIC DNA]</scope>
    <source>
        <strain evidence="2">Red01</strain>
        <tissue evidence="2">Muscle</tissue>
    </source>
</reference>
<sequence length="71" mass="7205">MYSSPLCLTQVLPQLPQACGAAGRTASSSDLPAVPREPPITVCCRAAAASPPRPAATGDEASWSHGCLAEL</sequence>
<dbReference type="AlphaFoldDB" id="A0A3L8RX93"/>